<feature type="transmembrane region" description="Helical" evidence="3">
    <location>
        <begin position="554"/>
        <end position="570"/>
    </location>
</feature>
<keyword evidence="7" id="KW-1185">Reference proteome</keyword>
<evidence type="ECO:0000313" key="7">
    <source>
        <dbReference type="Proteomes" id="UP001189429"/>
    </source>
</evidence>
<feature type="transmembrane region" description="Helical" evidence="3">
    <location>
        <begin position="164"/>
        <end position="184"/>
    </location>
</feature>
<gene>
    <name evidence="6" type="ORF">PCOR1329_LOCUS14861</name>
</gene>
<keyword evidence="1" id="KW-0175">Coiled coil</keyword>
<feature type="transmembrane region" description="Helical" evidence="3">
    <location>
        <begin position="196"/>
        <end position="218"/>
    </location>
</feature>
<feature type="transmembrane region" description="Helical" evidence="3">
    <location>
        <begin position="326"/>
        <end position="350"/>
    </location>
</feature>
<feature type="signal peptide" evidence="4">
    <location>
        <begin position="1"/>
        <end position="19"/>
    </location>
</feature>
<feature type="transmembrane region" description="Helical" evidence="3">
    <location>
        <begin position="238"/>
        <end position="260"/>
    </location>
</feature>
<evidence type="ECO:0000256" key="2">
    <source>
        <dbReference type="SAM" id="MobiDB-lite"/>
    </source>
</evidence>
<dbReference type="PANTHER" id="PTHR35152">
    <property type="entry name" value="DOMAIN SIGNALLING PROTEIN, PUTATIVE (AFU_ORTHOLOGUE AFUA_5G11310)-RELATED"/>
    <property type="match status" value="1"/>
</dbReference>
<feature type="domain" description="MHYT" evidence="5">
    <location>
        <begin position="159"/>
        <end position="384"/>
    </location>
</feature>
<feature type="region of interest" description="Disordered" evidence="2">
    <location>
        <begin position="117"/>
        <end position="136"/>
    </location>
</feature>
<dbReference type="PANTHER" id="PTHR35152:SF1">
    <property type="entry name" value="DOMAIN SIGNALLING PROTEIN, PUTATIVE (AFU_ORTHOLOGUE AFUA_5G11310)-RELATED"/>
    <property type="match status" value="1"/>
</dbReference>
<evidence type="ECO:0000259" key="5">
    <source>
        <dbReference type="PROSITE" id="PS50924"/>
    </source>
</evidence>
<keyword evidence="3" id="KW-1133">Transmembrane helix</keyword>
<keyword evidence="4" id="KW-0732">Signal</keyword>
<dbReference type="Proteomes" id="UP001189429">
    <property type="component" value="Unassembled WGS sequence"/>
</dbReference>
<evidence type="ECO:0000256" key="4">
    <source>
        <dbReference type="SAM" id="SignalP"/>
    </source>
</evidence>
<evidence type="ECO:0000256" key="1">
    <source>
        <dbReference type="SAM" id="Coils"/>
    </source>
</evidence>
<feature type="chain" id="PRO_5045985684" description="MHYT domain-containing protein" evidence="4">
    <location>
        <begin position="20"/>
        <end position="914"/>
    </location>
</feature>
<name>A0ABN9QTQ3_9DINO</name>
<keyword evidence="3" id="KW-0812">Transmembrane</keyword>
<reference evidence="6" key="1">
    <citation type="submission" date="2023-10" db="EMBL/GenBank/DDBJ databases">
        <authorList>
            <person name="Chen Y."/>
            <person name="Shah S."/>
            <person name="Dougan E. K."/>
            <person name="Thang M."/>
            <person name="Chan C."/>
        </authorList>
    </citation>
    <scope>NUCLEOTIDE SEQUENCE [LARGE SCALE GENOMIC DNA]</scope>
</reference>
<evidence type="ECO:0000313" key="6">
    <source>
        <dbReference type="EMBL" id="CAK0809654.1"/>
    </source>
</evidence>
<proteinExistence type="predicted"/>
<dbReference type="PROSITE" id="PS50924">
    <property type="entry name" value="MHYT"/>
    <property type="match status" value="1"/>
</dbReference>
<feature type="coiled-coil region" evidence="1">
    <location>
        <begin position="687"/>
        <end position="721"/>
    </location>
</feature>
<feature type="region of interest" description="Disordered" evidence="2">
    <location>
        <begin position="847"/>
        <end position="914"/>
    </location>
</feature>
<feature type="compositionally biased region" description="Basic and acidic residues" evidence="2">
    <location>
        <begin position="856"/>
        <end position="874"/>
    </location>
</feature>
<evidence type="ECO:0000256" key="3">
    <source>
        <dbReference type="SAM" id="Phobius"/>
    </source>
</evidence>
<dbReference type="InterPro" id="IPR005330">
    <property type="entry name" value="MHYT_dom"/>
</dbReference>
<organism evidence="6 7">
    <name type="scientific">Prorocentrum cordatum</name>
    <dbReference type="NCBI Taxonomy" id="2364126"/>
    <lineage>
        <taxon>Eukaryota</taxon>
        <taxon>Sar</taxon>
        <taxon>Alveolata</taxon>
        <taxon>Dinophyceae</taxon>
        <taxon>Prorocentrales</taxon>
        <taxon>Prorocentraceae</taxon>
        <taxon>Prorocentrum</taxon>
    </lineage>
</organism>
<dbReference type="EMBL" id="CAUYUJ010004457">
    <property type="protein sequence ID" value="CAK0809654.1"/>
    <property type="molecule type" value="Genomic_DNA"/>
</dbReference>
<sequence length="914" mass="100969">MARLPAALRILAVAAAAAGLPPEAPPPPRACCAAETAACLACRQGVSVGDLCAGHPHTAGCWPVRACCSAPTAGCLACERGVSPEDRGYCAEHPDTAGCGAAPVVRATLARGSLRAGSYEPEGVPASPLSDASPRRLSRDACGEELFEYEEGEPIQMNWNLEHVGWSFLVSTIGAYVALTSAMIDVKSVRGSHWYWVLLAQAGCSLGVTSVWSMHFIGMYALELKSPGKPMVEIQFEPVLTIISGLAAWLIVCIALHLILGQDHFGDRRTLEKRLQGLSSCSKAGWLLRRLPLKRLTMASVLVSVGVVVMHYMGMLSQTGHFWMEFSAGNILGSMVVAGVASWIALPIFVISFDSMVFRFGASFGIGVFVNSMHYTGMTAATYYYSSNRGGVFGADTMSISLKSTDVVIFTLILDLVLMGFTGYYVELARELVKKEERDVERKLAFESHKNNVKSLIAESRIMSYPMCLMRYDTFSKLGKLVPHEQLRDTHKLVYLNTVRSVLRLKRRKYYIIFFWKSKTRHAHKSSMVRAGSLGRRQGGISADPRNPSRPPKVYVCVILCFSVFSHQWLSRMLPDPANDHYIDMMSALQGLAQMFKVRLDSLYIFVDYSSIPQQGQRVQKLAIDSLATYVSLSSAFVIVSPQTVHRDSSALCNFDTYSKRFWCRLEVFCTILASLREKELKAVEAGQILEEDEAQLEESAKVAEDETQQVASKMSELTQQQRVFVVVKNSLHALNFFTPAGELQPRYHDLLRLFEGQTTCCDQGHQEGDEQLCDKCRVIDSLTGAYGALLQDLRKAKRNQSRGIVSQVPSETLRLVEEIVRQRADIFPSKYFETRIDAVHARLDRGLVTGGSGDGDERMATAREDDEDRRSVDYTDDSSDTSSHASSEQSSAGLSNGLLRQESESGRESVNEV</sequence>
<dbReference type="Pfam" id="PF03707">
    <property type="entry name" value="MHYT"/>
    <property type="match status" value="2"/>
</dbReference>
<accession>A0ABN9QTQ3</accession>
<feature type="transmembrane region" description="Helical" evidence="3">
    <location>
        <begin position="405"/>
        <end position="426"/>
    </location>
</feature>
<keyword evidence="3" id="KW-0472">Membrane</keyword>
<protein>
    <recommendedName>
        <fullName evidence="5">MHYT domain-containing protein</fullName>
    </recommendedName>
</protein>
<comment type="caution">
    <text evidence="6">The sequence shown here is derived from an EMBL/GenBank/DDBJ whole genome shotgun (WGS) entry which is preliminary data.</text>
</comment>
<feature type="transmembrane region" description="Helical" evidence="3">
    <location>
        <begin position="362"/>
        <end position="385"/>
    </location>
</feature>
<feature type="compositionally biased region" description="Low complexity" evidence="2">
    <location>
        <begin position="881"/>
        <end position="896"/>
    </location>
</feature>
<feature type="transmembrane region" description="Helical" evidence="3">
    <location>
        <begin position="296"/>
        <end position="314"/>
    </location>
</feature>
<feature type="compositionally biased region" description="Basic and acidic residues" evidence="2">
    <location>
        <begin position="902"/>
        <end position="914"/>
    </location>
</feature>